<sequence length="94" mass="10431">MHQCQDSGCSGKDIRHLLSSGRKVVFRCTERHTLFEAAIRRQDNHPDLFEVSVCASYCGANLSTRNGIQVASLSEEIEDHVPQTKVMKVVASAE</sequence>
<accession>A0AAV4SR62</accession>
<proteinExistence type="predicted"/>
<dbReference type="EMBL" id="BPLQ01008199">
    <property type="protein sequence ID" value="GIY35791.1"/>
    <property type="molecule type" value="Genomic_DNA"/>
</dbReference>
<name>A0AAV4SR62_9ARAC</name>
<reference evidence="1 2" key="1">
    <citation type="submission" date="2021-06" db="EMBL/GenBank/DDBJ databases">
        <title>Caerostris darwini draft genome.</title>
        <authorList>
            <person name="Kono N."/>
            <person name="Arakawa K."/>
        </authorList>
    </citation>
    <scope>NUCLEOTIDE SEQUENCE [LARGE SCALE GENOMIC DNA]</scope>
</reference>
<evidence type="ECO:0000313" key="1">
    <source>
        <dbReference type="EMBL" id="GIY35791.1"/>
    </source>
</evidence>
<dbReference type="AlphaFoldDB" id="A0AAV4SR62"/>
<protein>
    <submittedName>
        <fullName evidence="1">Uncharacterized protein</fullName>
    </submittedName>
</protein>
<gene>
    <name evidence="1" type="ORF">CDAR_403921</name>
</gene>
<organism evidence="1 2">
    <name type="scientific">Caerostris darwini</name>
    <dbReference type="NCBI Taxonomy" id="1538125"/>
    <lineage>
        <taxon>Eukaryota</taxon>
        <taxon>Metazoa</taxon>
        <taxon>Ecdysozoa</taxon>
        <taxon>Arthropoda</taxon>
        <taxon>Chelicerata</taxon>
        <taxon>Arachnida</taxon>
        <taxon>Araneae</taxon>
        <taxon>Araneomorphae</taxon>
        <taxon>Entelegynae</taxon>
        <taxon>Araneoidea</taxon>
        <taxon>Araneidae</taxon>
        <taxon>Caerostris</taxon>
    </lineage>
</organism>
<keyword evidence="2" id="KW-1185">Reference proteome</keyword>
<comment type="caution">
    <text evidence="1">The sequence shown here is derived from an EMBL/GenBank/DDBJ whole genome shotgun (WGS) entry which is preliminary data.</text>
</comment>
<evidence type="ECO:0000313" key="2">
    <source>
        <dbReference type="Proteomes" id="UP001054837"/>
    </source>
</evidence>
<dbReference type="Proteomes" id="UP001054837">
    <property type="component" value="Unassembled WGS sequence"/>
</dbReference>